<dbReference type="Proteomes" id="UP000253090">
    <property type="component" value="Unassembled WGS sequence"/>
</dbReference>
<protein>
    <submittedName>
        <fullName evidence="6">Gluconate 2-dehydrogenase</fullName>
    </submittedName>
</protein>
<evidence type="ECO:0000313" key="6">
    <source>
        <dbReference type="EMBL" id="RCX17797.1"/>
    </source>
</evidence>
<evidence type="ECO:0000256" key="3">
    <source>
        <dbReference type="RuleBase" id="RU003719"/>
    </source>
</evidence>
<dbReference type="InterPro" id="IPR050223">
    <property type="entry name" value="D-isomer_2-hydroxyacid_DH"/>
</dbReference>
<dbReference type="InterPro" id="IPR006140">
    <property type="entry name" value="D-isomer_DH_NAD-bd"/>
</dbReference>
<feature type="domain" description="D-isomer specific 2-hydroxyacid dehydrogenase NAD-binding" evidence="5">
    <location>
        <begin position="108"/>
        <end position="287"/>
    </location>
</feature>
<sequence>MKPLVYIARELPQPAAEFLEQHCECRYWQGPGDINGAKLAEEVGDAEGLLVTGTPIDEKVLASGSKLRVVANLSAGYNNLDLQALKERGIMATHTPYVLDDTVADLAMALILSSARRVTELDRLVKAGQWKKSMDTELYGLDVNHKRLGIIGMGRIGEAVARRASLGFEMDVAYYNRRRKPEAEERLGLTYCELEELLGTSDFVLLLTPLTPETRHLMDEAQFKLMKQNAIFINVSRGETVREEALVKALEEKWIAGAGLDVYEQEPVSPGHPLLGMNNVVTLPHIGSATAETRNNMAMSAAKNLVNALAGQSPLDIVPELRPYFL</sequence>
<dbReference type="CDD" id="cd05301">
    <property type="entry name" value="GDH"/>
    <property type="match status" value="1"/>
</dbReference>
<dbReference type="FunFam" id="3.40.50.720:FF:000462">
    <property type="entry name" value="Glyoxylate reductase (NADP+)"/>
    <property type="match status" value="1"/>
</dbReference>
<dbReference type="EMBL" id="QPJW01000008">
    <property type="protein sequence ID" value="RCX17797.1"/>
    <property type="molecule type" value="Genomic_DNA"/>
</dbReference>
<dbReference type="AlphaFoldDB" id="A0A369BBD0"/>
<keyword evidence="2 3" id="KW-0560">Oxidoreductase</keyword>
<reference evidence="6 7" key="1">
    <citation type="submission" date="2018-07" db="EMBL/GenBank/DDBJ databases">
        <title>Genomic Encyclopedia of Type Strains, Phase III (KMG-III): the genomes of soil and plant-associated and newly described type strains.</title>
        <authorList>
            <person name="Whitman W."/>
        </authorList>
    </citation>
    <scope>NUCLEOTIDE SEQUENCE [LARGE SCALE GENOMIC DNA]</scope>
    <source>
        <strain evidence="6 7">CECT 8333</strain>
    </source>
</reference>
<gene>
    <name evidence="6" type="ORF">DFP94_108158</name>
</gene>
<dbReference type="RefSeq" id="WP_114497892.1">
    <property type="nucleotide sequence ID" value="NZ_QPJW01000008.1"/>
</dbReference>
<comment type="similarity">
    <text evidence="1 3">Belongs to the D-isomer specific 2-hydroxyacid dehydrogenase family.</text>
</comment>
<name>A0A369BBD0_9BACL</name>
<evidence type="ECO:0000259" key="4">
    <source>
        <dbReference type="Pfam" id="PF00389"/>
    </source>
</evidence>
<evidence type="ECO:0000256" key="2">
    <source>
        <dbReference type="ARBA" id="ARBA00023002"/>
    </source>
</evidence>
<dbReference type="Pfam" id="PF00389">
    <property type="entry name" value="2-Hacid_dh"/>
    <property type="match status" value="1"/>
</dbReference>
<evidence type="ECO:0000313" key="7">
    <source>
        <dbReference type="Proteomes" id="UP000253090"/>
    </source>
</evidence>
<comment type="caution">
    <text evidence="6">The sequence shown here is derived from an EMBL/GenBank/DDBJ whole genome shotgun (WGS) entry which is preliminary data.</text>
</comment>
<keyword evidence="7" id="KW-1185">Reference proteome</keyword>
<organism evidence="6 7">
    <name type="scientific">Fontibacillus phaseoli</name>
    <dbReference type="NCBI Taxonomy" id="1416533"/>
    <lineage>
        <taxon>Bacteria</taxon>
        <taxon>Bacillati</taxon>
        <taxon>Bacillota</taxon>
        <taxon>Bacilli</taxon>
        <taxon>Bacillales</taxon>
        <taxon>Paenibacillaceae</taxon>
        <taxon>Fontibacillus</taxon>
    </lineage>
</organism>
<dbReference type="GO" id="GO:0016618">
    <property type="term" value="F:hydroxypyruvate reductase [NAD(P)H] activity"/>
    <property type="evidence" value="ECO:0007669"/>
    <property type="project" value="TreeGrafter"/>
</dbReference>
<dbReference type="InterPro" id="IPR006139">
    <property type="entry name" value="D-isomer_2_OHA_DH_cat_dom"/>
</dbReference>
<dbReference type="PANTHER" id="PTHR10996:SF283">
    <property type="entry name" value="GLYOXYLATE_HYDROXYPYRUVATE REDUCTASE B"/>
    <property type="match status" value="1"/>
</dbReference>
<dbReference type="Gene3D" id="3.40.50.720">
    <property type="entry name" value="NAD(P)-binding Rossmann-like Domain"/>
    <property type="match status" value="2"/>
</dbReference>
<accession>A0A369BBD0</accession>
<proteinExistence type="inferred from homology"/>
<dbReference type="OrthoDB" id="9805416at2"/>
<dbReference type="SUPFAM" id="SSF52283">
    <property type="entry name" value="Formate/glycerate dehydrogenase catalytic domain-like"/>
    <property type="match status" value="1"/>
</dbReference>
<dbReference type="InterPro" id="IPR036291">
    <property type="entry name" value="NAD(P)-bd_dom_sf"/>
</dbReference>
<dbReference type="PANTHER" id="PTHR10996">
    <property type="entry name" value="2-HYDROXYACID DEHYDROGENASE-RELATED"/>
    <property type="match status" value="1"/>
</dbReference>
<feature type="domain" description="D-isomer specific 2-hydroxyacid dehydrogenase catalytic" evidence="4">
    <location>
        <begin position="6"/>
        <end position="318"/>
    </location>
</feature>
<dbReference type="GO" id="GO:0030267">
    <property type="term" value="F:glyoxylate reductase (NADPH) activity"/>
    <property type="evidence" value="ECO:0007669"/>
    <property type="project" value="TreeGrafter"/>
</dbReference>
<dbReference type="SUPFAM" id="SSF51735">
    <property type="entry name" value="NAD(P)-binding Rossmann-fold domains"/>
    <property type="match status" value="1"/>
</dbReference>
<dbReference type="GO" id="GO:0005829">
    <property type="term" value="C:cytosol"/>
    <property type="evidence" value="ECO:0007669"/>
    <property type="project" value="TreeGrafter"/>
</dbReference>
<dbReference type="Pfam" id="PF02826">
    <property type="entry name" value="2-Hacid_dh_C"/>
    <property type="match status" value="1"/>
</dbReference>
<dbReference type="GO" id="GO:0051287">
    <property type="term" value="F:NAD binding"/>
    <property type="evidence" value="ECO:0007669"/>
    <property type="project" value="InterPro"/>
</dbReference>
<evidence type="ECO:0000259" key="5">
    <source>
        <dbReference type="Pfam" id="PF02826"/>
    </source>
</evidence>
<evidence type="ECO:0000256" key="1">
    <source>
        <dbReference type="ARBA" id="ARBA00005854"/>
    </source>
</evidence>